<dbReference type="GeneID" id="107064465"/>
<proteinExistence type="predicted"/>
<sequence length="194" mass="22234">MDINDKCAIKGTVQPLTPISSFSKSLRGKNLTGTVRHLRDLAANVHGIIQQWNNNTLEGVNILKAIIQEKSNGNYTIQLQDYCDNLEELCHTLDNSVKNLEQIVHQINALITLDKTTTKLFTTWPISEFGRTVEMIHTNYSNEMRMKYEVLENIAHCRTESQKMLYLSTWIYQPLLSKNVTILLEAMLTETGHR</sequence>
<gene>
    <name evidence="2" type="primary">LOC107064465</name>
</gene>
<accession>A0ABM1HXF7</accession>
<evidence type="ECO:0000313" key="1">
    <source>
        <dbReference type="Proteomes" id="UP000694924"/>
    </source>
</evidence>
<evidence type="ECO:0000313" key="2">
    <source>
        <dbReference type="RefSeq" id="XP_015172644.1"/>
    </source>
</evidence>
<dbReference type="Proteomes" id="UP000694924">
    <property type="component" value="Unplaced"/>
</dbReference>
<organism evidence="1 2">
    <name type="scientific">Polistes dominula</name>
    <name type="common">European paper wasp</name>
    <name type="synonym">Vespa dominula</name>
    <dbReference type="NCBI Taxonomy" id="743375"/>
    <lineage>
        <taxon>Eukaryota</taxon>
        <taxon>Metazoa</taxon>
        <taxon>Ecdysozoa</taxon>
        <taxon>Arthropoda</taxon>
        <taxon>Hexapoda</taxon>
        <taxon>Insecta</taxon>
        <taxon>Pterygota</taxon>
        <taxon>Neoptera</taxon>
        <taxon>Endopterygota</taxon>
        <taxon>Hymenoptera</taxon>
        <taxon>Apocrita</taxon>
        <taxon>Aculeata</taxon>
        <taxon>Vespoidea</taxon>
        <taxon>Vespidae</taxon>
        <taxon>Polistinae</taxon>
        <taxon>Polistini</taxon>
        <taxon>Polistes</taxon>
    </lineage>
</organism>
<protein>
    <submittedName>
        <fullName evidence="2">Cyclin-dependent kinase 2-interacting protein-like</fullName>
    </submittedName>
</protein>
<reference evidence="2" key="1">
    <citation type="submission" date="2025-08" db="UniProtKB">
        <authorList>
            <consortium name="RefSeq"/>
        </authorList>
    </citation>
    <scope>IDENTIFICATION</scope>
    <source>
        <tissue evidence="2">Whole body</tissue>
    </source>
</reference>
<name>A0ABM1HXF7_POLDO</name>
<dbReference type="RefSeq" id="XP_015172644.1">
    <property type="nucleotide sequence ID" value="XM_015317158.1"/>
</dbReference>
<keyword evidence="1" id="KW-1185">Reference proteome</keyword>